<feature type="coiled-coil region" evidence="8">
    <location>
        <begin position="287"/>
        <end position="361"/>
    </location>
</feature>
<dbReference type="PANTHER" id="PTHR32309">
    <property type="entry name" value="TYROSINE-PROTEIN KINASE"/>
    <property type="match status" value="1"/>
</dbReference>
<evidence type="ECO:0000313" key="12">
    <source>
        <dbReference type="EMBL" id="PNI03284.1"/>
    </source>
</evidence>
<keyword evidence="4" id="KW-0547">Nucleotide-binding</keyword>
<evidence type="ECO:0000256" key="2">
    <source>
        <dbReference type="ARBA" id="ARBA00022475"/>
    </source>
</evidence>
<evidence type="ECO:0000313" key="13">
    <source>
        <dbReference type="Proteomes" id="UP000236449"/>
    </source>
</evidence>
<dbReference type="InterPro" id="IPR032807">
    <property type="entry name" value="GNVR"/>
</dbReference>
<comment type="caution">
    <text evidence="12">The sequence shown here is derived from an EMBL/GenBank/DDBJ whole genome shotgun (WGS) entry which is preliminary data.</text>
</comment>
<protein>
    <submittedName>
        <fullName evidence="12">Capsular biosynthesis protein</fullName>
    </submittedName>
</protein>
<dbReference type="EMBL" id="POSK01000012">
    <property type="protein sequence ID" value="PNI03284.1"/>
    <property type="molecule type" value="Genomic_DNA"/>
</dbReference>
<evidence type="ECO:0000256" key="8">
    <source>
        <dbReference type="SAM" id="Coils"/>
    </source>
</evidence>
<evidence type="ECO:0000256" key="6">
    <source>
        <dbReference type="ARBA" id="ARBA00022989"/>
    </source>
</evidence>
<dbReference type="InterPro" id="IPR027417">
    <property type="entry name" value="P-loop_NTPase"/>
</dbReference>
<sequence length="723" mass="81493">MAVGMIENGQKMESSIDFAPFIKALKKHWWKILLFTVVVTGACFPLISGMNSKYVSTATVLIKAQEDNATPIDNVDGYDSTRSPYYVTQFNLMQSRVVLEKAIKDLNLNEDPRYNGGVTIDDSIRELPMTEADLMKATVKNIRKHLSFSEVRLTQLVHVSFESEDAEEAARIADGIAQAFIEYTVDKKVEKTLAAQQWNEQQMEELRKQVASKKKEMEQFLNKEGLITFKGIDGFETQQLSIMTERLANATERRMLAQSHYELVVQNLDAPLEDLASIPEISSHPQLQDLRIAMIQAKRTLFDLQNRYGPKHNKILEAEAQIRAIEVQFRRLLVELKLGLYKEYQAQLAKENRYKALLNEQKNGFKALVAKRDTYESMQTDLQKTEDLYKDMFLRSKEQELSSTYREPDAVLYDPAAVAKTPAKPNKLLLLAMVFIMSFALSTLYVIIRAAMDQKIYNLTQVLKKLGLKPLADLPEMGQTEDRNELVNLIRSNPYAMESFHGIKTAIQLASPSVYCLGVVSSTEKEGATLVSQLLADSLSRNHKTLLLDLDFRSETGLSMLPEFLPQADEAMNGATEAKGAAQWADGASENHKPLFISLNDKLDFLPRGVLEQSPLVYFSSEQFLHMMQELPELYERIVVNLPSLTDNKDTQLAAKTLDGVVVVMQAASRSVPVIRQDIEKLNQPDINTIGAVLNRVQADNLQSEESKQFIAQGSFSALLAED</sequence>
<proteinExistence type="predicted"/>
<keyword evidence="6 9" id="KW-1133">Transmembrane helix</keyword>
<comment type="subcellular location">
    <subcellularLocation>
        <location evidence="1">Cell membrane</location>
        <topology evidence="1">Multi-pass membrane protein</topology>
    </subcellularLocation>
</comment>
<evidence type="ECO:0000256" key="3">
    <source>
        <dbReference type="ARBA" id="ARBA00022692"/>
    </source>
</evidence>
<dbReference type="GO" id="GO:0005886">
    <property type="term" value="C:plasma membrane"/>
    <property type="evidence" value="ECO:0007669"/>
    <property type="project" value="UniProtKB-SubCell"/>
</dbReference>
<keyword evidence="7 9" id="KW-0472">Membrane</keyword>
<dbReference type="InterPro" id="IPR050445">
    <property type="entry name" value="Bact_polysacc_biosynth/exp"/>
</dbReference>
<evidence type="ECO:0000256" key="4">
    <source>
        <dbReference type="ARBA" id="ARBA00022741"/>
    </source>
</evidence>
<gene>
    <name evidence="12" type="ORF">C1N32_16940</name>
</gene>
<dbReference type="CDD" id="cd05387">
    <property type="entry name" value="BY-kinase"/>
    <property type="match status" value="1"/>
</dbReference>
<evidence type="ECO:0000259" key="10">
    <source>
        <dbReference type="Pfam" id="PF02706"/>
    </source>
</evidence>
<feature type="domain" description="Tyrosine-protein kinase G-rich" evidence="11">
    <location>
        <begin position="378"/>
        <end position="451"/>
    </location>
</feature>
<dbReference type="OrthoDB" id="9775724at2"/>
<keyword evidence="3 9" id="KW-0812">Transmembrane</keyword>
<feature type="transmembrane region" description="Helical" evidence="9">
    <location>
        <begin position="428"/>
        <end position="448"/>
    </location>
</feature>
<evidence type="ECO:0000256" key="1">
    <source>
        <dbReference type="ARBA" id="ARBA00004651"/>
    </source>
</evidence>
<feature type="domain" description="Polysaccharide chain length determinant N-terminal" evidence="10">
    <location>
        <begin position="15"/>
        <end position="106"/>
    </location>
</feature>
<dbReference type="GO" id="GO:0004713">
    <property type="term" value="F:protein tyrosine kinase activity"/>
    <property type="evidence" value="ECO:0007669"/>
    <property type="project" value="TreeGrafter"/>
</dbReference>
<organism evidence="12 13">
    <name type="scientific">Vibrio diazotrophicus</name>
    <dbReference type="NCBI Taxonomy" id="685"/>
    <lineage>
        <taxon>Bacteria</taxon>
        <taxon>Pseudomonadati</taxon>
        <taxon>Pseudomonadota</taxon>
        <taxon>Gammaproteobacteria</taxon>
        <taxon>Vibrionales</taxon>
        <taxon>Vibrionaceae</taxon>
        <taxon>Vibrio</taxon>
    </lineage>
</organism>
<dbReference type="RefSeq" id="WP_102966864.1">
    <property type="nucleotide sequence ID" value="NZ_POSK01000012.1"/>
</dbReference>
<dbReference type="Pfam" id="PF13807">
    <property type="entry name" value="GNVR"/>
    <property type="match status" value="1"/>
</dbReference>
<evidence type="ECO:0000256" key="5">
    <source>
        <dbReference type="ARBA" id="ARBA00022840"/>
    </source>
</evidence>
<dbReference type="SUPFAM" id="SSF52540">
    <property type="entry name" value="P-loop containing nucleoside triphosphate hydrolases"/>
    <property type="match status" value="1"/>
</dbReference>
<dbReference type="InterPro" id="IPR003856">
    <property type="entry name" value="LPS_length_determ_N"/>
</dbReference>
<dbReference type="Gene3D" id="3.40.50.300">
    <property type="entry name" value="P-loop containing nucleotide triphosphate hydrolases"/>
    <property type="match status" value="1"/>
</dbReference>
<name>A0A2J8HYE5_VIBDI</name>
<evidence type="ECO:0000259" key="11">
    <source>
        <dbReference type="Pfam" id="PF13807"/>
    </source>
</evidence>
<accession>A0A2J8HYE5</accession>
<evidence type="ECO:0000256" key="7">
    <source>
        <dbReference type="ARBA" id="ARBA00023136"/>
    </source>
</evidence>
<keyword evidence="5" id="KW-0067">ATP-binding</keyword>
<dbReference type="PANTHER" id="PTHR32309:SF13">
    <property type="entry name" value="FERRIC ENTEROBACTIN TRANSPORT PROTEIN FEPE"/>
    <property type="match status" value="1"/>
</dbReference>
<dbReference type="InterPro" id="IPR005702">
    <property type="entry name" value="Wzc-like_C"/>
</dbReference>
<evidence type="ECO:0000256" key="9">
    <source>
        <dbReference type="SAM" id="Phobius"/>
    </source>
</evidence>
<dbReference type="Pfam" id="PF02706">
    <property type="entry name" value="Wzz"/>
    <property type="match status" value="1"/>
</dbReference>
<feature type="transmembrane region" description="Helical" evidence="9">
    <location>
        <begin position="28"/>
        <end position="47"/>
    </location>
</feature>
<reference evidence="12 13" key="1">
    <citation type="submission" date="2018-01" db="EMBL/GenBank/DDBJ databases">
        <title>Draft genome sequences of six Vibrio diazotrophicus strains isolated from deep-sea sediments of the Baltic Sea.</title>
        <authorList>
            <person name="Castillo D."/>
            <person name="Vandieken V."/>
            <person name="Chiang O."/>
            <person name="Middelboe M."/>
        </authorList>
    </citation>
    <scope>NUCLEOTIDE SEQUENCE [LARGE SCALE GENOMIC DNA]</scope>
    <source>
        <strain evidence="12 13">60.27F</strain>
    </source>
</reference>
<dbReference type="AlphaFoldDB" id="A0A2J8HYE5"/>
<keyword evidence="8" id="KW-0175">Coiled coil</keyword>
<dbReference type="Proteomes" id="UP000236449">
    <property type="component" value="Unassembled WGS sequence"/>
</dbReference>
<keyword evidence="2" id="KW-1003">Cell membrane</keyword>